<dbReference type="EMBL" id="VOHT01000008">
    <property type="protein sequence ID" value="TWV46658.1"/>
    <property type="molecule type" value="Genomic_DNA"/>
</dbReference>
<accession>D1JSD1</accession>
<evidence type="ECO:0000256" key="1">
    <source>
        <dbReference type="SAM" id="Phobius"/>
    </source>
</evidence>
<evidence type="ECO:0000313" key="4">
    <source>
        <dbReference type="Proteomes" id="UP000315444"/>
    </source>
</evidence>
<evidence type="ECO:0000313" key="2">
    <source>
        <dbReference type="EMBL" id="TWV39771.1"/>
    </source>
</evidence>
<proteinExistence type="predicted"/>
<keyword evidence="1" id="KW-1133">Transmembrane helix</keyword>
<dbReference type="AlphaFoldDB" id="D1JSD1"/>
<evidence type="ECO:0000313" key="3">
    <source>
        <dbReference type="EMBL" id="TWV46658.1"/>
    </source>
</evidence>
<gene>
    <name evidence="3" type="ORF">FSA03_17430</name>
    <name evidence="2" type="ORF">FSA06_18240</name>
</gene>
<organism evidence="3 5">
    <name type="scientific">Bacteroides fragilis</name>
    <dbReference type="NCBI Taxonomy" id="817"/>
    <lineage>
        <taxon>Bacteria</taxon>
        <taxon>Pseudomonadati</taxon>
        <taxon>Bacteroidota</taxon>
        <taxon>Bacteroidia</taxon>
        <taxon>Bacteroidales</taxon>
        <taxon>Bacteroidaceae</taxon>
        <taxon>Bacteroides</taxon>
    </lineage>
</organism>
<dbReference type="Proteomes" id="UP000315444">
    <property type="component" value="Unassembled WGS sequence"/>
</dbReference>
<keyword evidence="1" id="KW-0472">Membrane</keyword>
<dbReference type="Proteomes" id="UP000319026">
    <property type="component" value="Unassembled WGS sequence"/>
</dbReference>
<evidence type="ECO:0000313" key="5">
    <source>
        <dbReference type="Proteomes" id="UP000319026"/>
    </source>
</evidence>
<reference evidence="3 5" key="2">
    <citation type="submission" date="2019-07" db="EMBL/GenBank/DDBJ databases">
        <title>Genome Sequencing of Bacteroides fragilis.</title>
        <authorList>
            <person name="Pinto K.M."/>
            <person name="Ruoff K.L."/>
            <person name="Price C.E."/>
            <person name="Valls R.A."/>
            <person name="O'Toole G.A."/>
        </authorList>
    </citation>
    <scope>NUCLEOTIDE SEQUENCE [LARGE SCALE GENOMIC DNA]</scope>
    <source>
        <strain evidence="3 5">AD135F_3B</strain>
    </source>
</reference>
<comment type="caution">
    <text evidence="3">The sequence shown here is derived from an EMBL/GenBank/DDBJ whole genome shotgun (WGS) entry which is preliminary data.</text>
</comment>
<keyword evidence="1" id="KW-0812">Transmembrane</keyword>
<reference evidence="2 4" key="1">
    <citation type="submission" date="2019-07" db="EMBL/GenBank/DDBJ databases">
        <title>Genome sequencing of Bacteroides fragilis.</title>
        <authorList>
            <person name="Galasyn E.V."/>
            <person name="Ruoff K.L."/>
            <person name="Price C.E."/>
            <person name="Valls R.A."/>
            <person name="O'Toole G.A."/>
        </authorList>
    </citation>
    <scope>NUCLEOTIDE SEQUENCE [LARGE SCALE GENOMIC DNA]</scope>
    <source>
        <strain evidence="2 4">AD135F_1B</strain>
    </source>
</reference>
<accession>A0A149NRY1</accession>
<feature type="transmembrane region" description="Helical" evidence="1">
    <location>
        <begin position="31"/>
        <end position="52"/>
    </location>
</feature>
<sequence length="81" mass="9530">MFYKDNISPTDTLKHHTFPGNWSNHFSGYKIIRLLVYTSYLNGQLFIFLSSIDQRTAYIKQKHQTDNGHQCSYHGETTFLL</sequence>
<name>D1JSD1_BACFG</name>
<dbReference type="EMBL" id="VOHV01000008">
    <property type="protein sequence ID" value="TWV39771.1"/>
    <property type="molecule type" value="Genomic_DNA"/>
</dbReference>
<protein>
    <submittedName>
        <fullName evidence="3">Uncharacterized protein</fullName>
    </submittedName>
</protein>